<organism evidence="1 2">
    <name type="scientific">Formicincola oecophyllae</name>
    <dbReference type="NCBI Taxonomy" id="2558361"/>
    <lineage>
        <taxon>Bacteria</taxon>
        <taxon>Pseudomonadati</taxon>
        <taxon>Pseudomonadota</taxon>
        <taxon>Alphaproteobacteria</taxon>
        <taxon>Acetobacterales</taxon>
        <taxon>Acetobacteraceae</taxon>
        <taxon>Formicincola</taxon>
    </lineage>
</organism>
<accession>A0A4Y6UBR7</accession>
<sequence length="64" mass="7098">MTNATPTTERARLQAQAEALQAEMQALLTSPAAEQEDPFTLARRLDEVKSQWLTVSQKLSQLPS</sequence>
<name>A0A4Y6UBR7_9PROT</name>
<evidence type="ECO:0000313" key="1">
    <source>
        <dbReference type="EMBL" id="QDH13907.1"/>
    </source>
</evidence>
<dbReference type="RefSeq" id="WP_141443614.1">
    <property type="nucleotide sequence ID" value="NZ_CP038231.1"/>
</dbReference>
<evidence type="ECO:0000313" key="2">
    <source>
        <dbReference type="Proteomes" id="UP000318709"/>
    </source>
</evidence>
<keyword evidence="2" id="KW-1185">Reference proteome</keyword>
<dbReference type="AlphaFoldDB" id="A0A4Y6UBR7"/>
<dbReference type="KEGG" id="swf:E3E12_06600"/>
<proteinExistence type="predicted"/>
<gene>
    <name evidence="1" type="ORF">E3E12_06600</name>
</gene>
<dbReference type="Proteomes" id="UP000318709">
    <property type="component" value="Chromosome"/>
</dbReference>
<protein>
    <submittedName>
        <fullName evidence="1">Uncharacterized protein</fullName>
    </submittedName>
</protein>
<dbReference type="EMBL" id="CP038231">
    <property type="protein sequence ID" value="QDH13907.1"/>
    <property type="molecule type" value="Genomic_DNA"/>
</dbReference>
<reference evidence="1 2" key="1">
    <citation type="submission" date="2019-03" db="EMBL/GenBank/DDBJ databases">
        <title>The complete genome sequence of Swingsia_sp. F3b2 LMG30590(T).</title>
        <authorList>
            <person name="Chua K.-O."/>
            <person name="Chan K.-G."/>
            <person name="See-Too W.-S."/>
        </authorList>
    </citation>
    <scope>NUCLEOTIDE SEQUENCE [LARGE SCALE GENOMIC DNA]</scope>
    <source>
        <strain evidence="1 2">F3b2</strain>
    </source>
</reference>